<sequence>MLWLWGHRSDIISSSNIAEENSNRSFWHSISFIGRGRVGYYCYFYGFKDTNPGPCTDRLACTLVKSGLGKSGPRVNLSRLKESLKNIKQDRDMHSTFRQQRPEIFRQGAATCGDATDFGLGLRGNGEVLVSRESGVGGIFVSVIWEELDETKNY</sequence>
<accession>A0A4Y2PYF7</accession>
<proteinExistence type="predicted"/>
<evidence type="ECO:0000313" key="1">
    <source>
        <dbReference type="EMBL" id="GBN56938.1"/>
    </source>
</evidence>
<dbReference type="EMBL" id="BGPR01012629">
    <property type="protein sequence ID" value="GBN56938.1"/>
    <property type="molecule type" value="Genomic_DNA"/>
</dbReference>
<protein>
    <submittedName>
        <fullName evidence="1">Uncharacterized protein</fullName>
    </submittedName>
</protein>
<gene>
    <name evidence="1" type="ORF">AVEN_13200_1</name>
</gene>
<reference evidence="1 2" key="1">
    <citation type="journal article" date="2019" name="Sci. Rep.">
        <title>Orb-weaving spider Araneus ventricosus genome elucidates the spidroin gene catalogue.</title>
        <authorList>
            <person name="Kono N."/>
            <person name="Nakamura H."/>
            <person name="Ohtoshi R."/>
            <person name="Moran D.A.P."/>
            <person name="Shinohara A."/>
            <person name="Yoshida Y."/>
            <person name="Fujiwara M."/>
            <person name="Mori M."/>
            <person name="Tomita M."/>
            <person name="Arakawa K."/>
        </authorList>
    </citation>
    <scope>NUCLEOTIDE SEQUENCE [LARGE SCALE GENOMIC DNA]</scope>
</reference>
<dbReference type="AlphaFoldDB" id="A0A4Y2PYF7"/>
<evidence type="ECO:0000313" key="2">
    <source>
        <dbReference type="Proteomes" id="UP000499080"/>
    </source>
</evidence>
<dbReference type="Proteomes" id="UP000499080">
    <property type="component" value="Unassembled WGS sequence"/>
</dbReference>
<name>A0A4Y2PYF7_ARAVE</name>
<keyword evidence="2" id="KW-1185">Reference proteome</keyword>
<comment type="caution">
    <text evidence="1">The sequence shown here is derived from an EMBL/GenBank/DDBJ whole genome shotgun (WGS) entry which is preliminary data.</text>
</comment>
<organism evidence="1 2">
    <name type="scientific">Araneus ventricosus</name>
    <name type="common">Orbweaver spider</name>
    <name type="synonym">Epeira ventricosa</name>
    <dbReference type="NCBI Taxonomy" id="182803"/>
    <lineage>
        <taxon>Eukaryota</taxon>
        <taxon>Metazoa</taxon>
        <taxon>Ecdysozoa</taxon>
        <taxon>Arthropoda</taxon>
        <taxon>Chelicerata</taxon>
        <taxon>Arachnida</taxon>
        <taxon>Araneae</taxon>
        <taxon>Araneomorphae</taxon>
        <taxon>Entelegynae</taxon>
        <taxon>Araneoidea</taxon>
        <taxon>Araneidae</taxon>
        <taxon>Araneus</taxon>
    </lineage>
</organism>